<dbReference type="RefSeq" id="WP_190431229.1">
    <property type="nucleotide sequence ID" value="NZ_JAMPKM010000001.1"/>
</dbReference>
<evidence type="ECO:0000313" key="1">
    <source>
        <dbReference type="EMBL" id="MEP0815683.1"/>
    </source>
</evidence>
<gene>
    <name evidence="1" type="ORF">NC998_01075</name>
</gene>
<evidence type="ECO:0000313" key="2">
    <source>
        <dbReference type="Proteomes" id="UP001464891"/>
    </source>
</evidence>
<reference evidence="1 2" key="1">
    <citation type="submission" date="2022-04" db="EMBL/GenBank/DDBJ databases">
        <title>Positive selection, recombination, and allopatry shape intraspecific diversity of widespread and dominant cyanobacteria.</title>
        <authorList>
            <person name="Wei J."/>
            <person name="Shu W."/>
            <person name="Hu C."/>
        </authorList>
    </citation>
    <scope>NUCLEOTIDE SEQUENCE [LARGE SCALE GENOMIC DNA]</scope>
    <source>
        <strain evidence="1 2">GB2-A4</strain>
    </source>
</reference>
<accession>A0ABV0J1N1</accession>
<organism evidence="1 2">
    <name type="scientific">Trichocoleus desertorum GB2-A4</name>
    <dbReference type="NCBI Taxonomy" id="2933944"/>
    <lineage>
        <taxon>Bacteria</taxon>
        <taxon>Bacillati</taxon>
        <taxon>Cyanobacteriota</taxon>
        <taxon>Cyanophyceae</taxon>
        <taxon>Leptolyngbyales</taxon>
        <taxon>Trichocoleusaceae</taxon>
        <taxon>Trichocoleus</taxon>
    </lineage>
</organism>
<sequence length="53" mass="5905">MNFEANSTDLQDKDCSAISFVSTASRPKNSVSVFTDIVAIAVKRFDNLQRRIP</sequence>
<proteinExistence type="predicted"/>
<dbReference type="Proteomes" id="UP001464891">
    <property type="component" value="Unassembled WGS sequence"/>
</dbReference>
<name>A0ABV0J1N1_9CYAN</name>
<protein>
    <submittedName>
        <fullName evidence="1">Uncharacterized protein</fullName>
    </submittedName>
</protein>
<dbReference type="EMBL" id="JAMPKM010000001">
    <property type="protein sequence ID" value="MEP0815683.1"/>
    <property type="molecule type" value="Genomic_DNA"/>
</dbReference>
<comment type="caution">
    <text evidence="1">The sequence shown here is derived from an EMBL/GenBank/DDBJ whole genome shotgun (WGS) entry which is preliminary data.</text>
</comment>
<keyword evidence="2" id="KW-1185">Reference proteome</keyword>